<feature type="domain" description="Histidine kinase" evidence="15">
    <location>
        <begin position="165"/>
        <end position="376"/>
    </location>
</feature>
<dbReference type="PANTHER" id="PTHR45528:SF1">
    <property type="entry name" value="SENSOR HISTIDINE KINASE CPXA"/>
    <property type="match status" value="1"/>
</dbReference>
<feature type="transmembrane region" description="Helical" evidence="14">
    <location>
        <begin position="70"/>
        <end position="92"/>
    </location>
</feature>
<dbReference type="InterPro" id="IPR036097">
    <property type="entry name" value="HisK_dim/P_sf"/>
</dbReference>
<dbReference type="Proteomes" id="UP001199236">
    <property type="component" value="Unassembled WGS sequence"/>
</dbReference>
<dbReference type="InterPro" id="IPR003660">
    <property type="entry name" value="HAMP_dom"/>
</dbReference>
<dbReference type="Pfam" id="PF00512">
    <property type="entry name" value="HisKA"/>
    <property type="match status" value="1"/>
</dbReference>
<comment type="subcellular location">
    <subcellularLocation>
        <location evidence="2">Cell membrane</location>
        <topology evidence="2">Multi-pass membrane protein</topology>
    </subcellularLocation>
</comment>
<dbReference type="InterPro" id="IPR004358">
    <property type="entry name" value="Sig_transdc_His_kin-like_C"/>
</dbReference>
<evidence type="ECO:0000256" key="14">
    <source>
        <dbReference type="SAM" id="Phobius"/>
    </source>
</evidence>
<keyword evidence="8" id="KW-0547">Nucleotide-binding</keyword>
<name>A0ABS8FGF5_9FIRM</name>
<keyword evidence="10" id="KW-0067">ATP-binding</keyword>
<evidence type="ECO:0000256" key="2">
    <source>
        <dbReference type="ARBA" id="ARBA00004651"/>
    </source>
</evidence>
<dbReference type="PRINTS" id="PR00344">
    <property type="entry name" value="BCTRLSENSOR"/>
</dbReference>
<dbReference type="SMART" id="SM00387">
    <property type="entry name" value="HATPase_c"/>
    <property type="match status" value="1"/>
</dbReference>
<dbReference type="SUPFAM" id="SSF55874">
    <property type="entry name" value="ATPase domain of HSP90 chaperone/DNA topoisomerase II/histidine kinase"/>
    <property type="match status" value="1"/>
</dbReference>
<dbReference type="InterPro" id="IPR005467">
    <property type="entry name" value="His_kinase_dom"/>
</dbReference>
<dbReference type="Gene3D" id="3.30.565.10">
    <property type="entry name" value="Histidine kinase-like ATPase, C-terminal domain"/>
    <property type="match status" value="1"/>
</dbReference>
<evidence type="ECO:0000256" key="8">
    <source>
        <dbReference type="ARBA" id="ARBA00022741"/>
    </source>
</evidence>
<dbReference type="InterPro" id="IPR003594">
    <property type="entry name" value="HATPase_dom"/>
</dbReference>
<keyword evidence="9 17" id="KW-0418">Kinase</keyword>
<evidence type="ECO:0000256" key="6">
    <source>
        <dbReference type="ARBA" id="ARBA00022679"/>
    </source>
</evidence>
<dbReference type="InterPro" id="IPR050398">
    <property type="entry name" value="HssS/ArlS-like"/>
</dbReference>
<proteinExistence type="predicted"/>
<dbReference type="SUPFAM" id="SSF158472">
    <property type="entry name" value="HAMP domain-like"/>
    <property type="match status" value="1"/>
</dbReference>
<evidence type="ECO:0000256" key="3">
    <source>
        <dbReference type="ARBA" id="ARBA00012438"/>
    </source>
</evidence>
<dbReference type="PANTHER" id="PTHR45528">
    <property type="entry name" value="SENSOR HISTIDINE KINASE CPXA"/>
    <property type="match status" value="1"/>
</dbReference>
<keyword evidence="7 14" id="KW-0812">Transmembrane</keyword>
<evidence type="ECO:0000256" key="13">
    <source>
        <dbReference type="ARBA" id="ARBA00023136"/>
    </source>
</evidence>
<evidence type="ECO:0000313" key="17">
    <source>
        <dbReference type="EMBL" id="MCC2212800.1"/>
    </source>
</evidence>
<keyword evidence="4" id="KW-1003">Cell membrane</keyword>
<evidence type="ECO:0000313" key="18">
    <source>
        <dbReference type="Proteomes" id="UP001199236"/>
    </source>
</evidence>
<dbReference type="CDD" id="cd06225">
    <property type="entry name" value="HAMP"/>
    <property type="match status" value="1"/>
</dbReference>
<dbReference type="InterPro" id="IPR003661">
    <property type="entry name" value="HisK_dim/P_dom"/>
</dbReference>
<evidence type="ECO:0000256" key="10">
    <source>
        <dbReference type="ARBA" id="ARBA00022840"/>
    </source>
</evidence>
<evidence type="ECO:0000256" key="7">
    <source>
        <dbReference type="ARBA" id="ARBA00022692"/>
    </source>
</evidence>
<keyword evidence="11 14" id="KW-1133">Transmembrane helix</keyword>
<keyword evidence="6" id="KW-0808">Transferase</keyword>
<dbReference type="Pfam" id="PF00672">
    <property type="entry name" value="HAMP"/>
    <property type="match status" value="1"/>
</dbReference>
<evidence type="ECO:0000256" key="9">
    <source>
        <dbReference type="ARBA" id="ARBA00022777"/>
    </source>
</evidence>
<evidence type="ECO:0000256" key="5">
    <source>
        <dbReference type="ARBA" id="ARBA00022553"/>
    </source>
</evidence>
<evidence type="ECO:0000256" key="1">
    <source>
        <dbReference type="ARBA" id="ARBA00000085"/>
    </source>
</evidence>
<dbReference type="EMBL" id="JAJEQO010000005">
    <property type="protein sequence ID" value="MCC2212800.1"/>
    <property type="molecule type" value="Genomic_DNA"/>
</dbReference>
<evidence type="ECO:0000259" key="15">
    <source>
        <dbReference type="PROSITE" id="PS50109"/>
    </source>
</evidence>
<keyword evidence="13 14" id="KW-0472">Membrane</keyword>
<keyword evidence="12" id="KW-0902">Two-component regulatory system</keyword>
<dbReference type="GO" id="GO:0016301">
    <property type="term" value="F:kinase activity"/>
    <property type="evidence" value="ECO:0007669"/>
    <property type="project" value="UniProtKB-KW"/>
</dbReference>
<keyword evidence="5" id="KW-0597">Phosphoprotein</keyword>
<feature type="transmembrane region" description="Helical" evidence="14">
    <location>
        <begin position="12"/>
        <end position="37"/>
    </location>
</feature>
<evidence type="ECO:0000256" key="11">
    <source>
        <dbReference type="ARBA" id="ARBA00022989"/>
    </source>
</evidence>
<feature type="domain" description="HAMP" evidence="16">
    <location>
        <begin position="98"/>
        <end position="150"/>
    </location>
</feature>
<evidence type="ECO:0000259" key="16">
    <source>
        <dbReference type="PROSITE" id="PS50885"/>
    </source>
</evidence>
<dbReference type="PROSITE" id="PS50885">
    <property type="entry name" value="HAMP"/>
    <property type="match status" value="1"/>
</dbReference>
<keyword evidence="18" id="KW-1185">Reference proteome</keyword>
<dbReference type="SMART" id="SM00304">
    <property type="entry name" value="HAMP"/>
    <property type="match status" value="1"/>
</dbReference>
<dbReference type="InterPro" id="IPR036890">
    <property type="entry name" value="HATPase_C_sf"/>
</dbReference>
<dbReference type="CDD" id="cd00082">
    <property type="entry name" value="HisKA"/>
    <property type="match status" value="1"/>
</dbReference>
<evidence type="ECO:0000256" key="4">
    <source>
        <dbReference type="ARBA" id="ARBA00022475"/>
    </source>
</evidence>
<sequence length="378" mass="41899">MTIQERLRRSNIIMLVIPILIAGILLILGFGGAIVLLESVYLPRMGLTLHELHNMGEELEPMFQGLKFCVLLYAAIVLVALLATVVFTNLYLTRNLFAHIQKPLDALMQGVKRIEDGDLDSPIAYEEQDEFRMACDAVDAMAVRLKKSLTEQQREQQRKQELIAGMSHDLKSPLTTIRAYTEALLEGVAPDEPTRQRYLQTIYARETDLEALVNRLFELAKLGASEYPMHLKALPLQETLHHILNACDHEGISVDCDAVIDCTVLADRELLQRVLNNLVDNSRKYGANALSFGSVCEEDTVTLWMEDNGPGVPEEQLPCLFEPFYRGDAARTKPGAGSGLGLAVVKKSMQQMGGNVRAENAPGGGLRIVMQLPMAKEG</sequence>
<dbReference type="PROSITE" id="PS50109">
    <property type="entry name" value="HIS_KIN"/>
    <property type="match status" value="1"/>
</dbReference>
<dbReference type="EC" id="2.7.13.3" evidence="3"/>
<reference evidence="17 18" key="1">
    <citation type="submission" date="2021-10" db="EMBL/GenBank/DDBJ databases">
        <title>Anaerobic single-cell dispensing facilitates the cultivation of human gut bacteria.</title>
        <authorList>
            <person name="Afrizal A."/>
        </authorList>
    </citation>
    <scope>NUCLEOTIDE SEQUENCE [LARGE SCALE GENOMIC DNA]</scope>
    <source>
        <strain evidence="17 18">CLA-AA-H223</strain>
    </source>
</reference>
<evidence type="ECO:0000256" key="12">
    <source>
        <dbReference type="ARBA" id="ARBA00023012"/>
    </source>
</evidence>
<dbReference type="RefSeq" id="WP_173012882.1">
    <property type="nucleotide sequence ID" value="NZ_JAJEQO010000005.1"/>
</dbReference>
<gene>
    <name evidence="17" type="ORF">LKD34_04720</name>
</gene>
<accession>A0ABS8FGF5</accession>
<dbReference type="SMART" id="SM00388">
    <property type="entry name" value="HisKA"/>
    <property type="match status" value="1"/>
</dbReference>
<comment type="caution">
    <text evidence="17">The sequence shown here is derived from an EMBL/GenBank/DDBJ whole genome shotgun (WGS) entry which is preliminary data.</text>
</comment>
<dbReference type="SUPFAM" id="SSF47384">
    <property type="entry name" value="Homodimeric domain of signal transducing histidine kinase"/>
    <property type="match status" value="1"/>
</dbReference>
<dbReference type="Pfam" id="PF02518">
    <property type="entry name" value="HATPase_c"/>
    <property type="match status" value="1"/>
</dbReference>
<protein>
    <recommendedName>
        <fullName evidence="3">histidine kinase</fullName>
        <ecNumber evidence="3">2.7.13.3</ecNumber>
    </recommendedName>
</protein>
<dbReference type="Gene3D" id="1.10.287.130">
    <property type="match status" value="1"/>
</dbReference>
<comment type="catalytic activity">
    <reaction evidence="1">
        <text>ATP + protein L-histidine = ADP + protein N-phospho-L-histidine.</text>
        <dbReference type="EC" id="2.7.13.3"/>
    </reaction>
</comment>
<organism evidence="17 18">
    <name type="scientific">Faecalibacterium hominis</name>
    <name type="common">ex Afrizal et al. 2022</name>
    <dbReference type="NCBI Taxonomy" id="2881265"/>
    <lineage>
        <taxon>Bacteria</taxon>
        <taxon>Bacillati</taxon>
        <taxon>Bacillota</taxon>
        <taxon>Clostridia</taxon>
        <taxon>Eubacteriales</taxon>
        <taxon>Oscillospiraceae</taxon>
        <taxon>Faecalibacterium</taxon>
    </lineage>
</organism>
<dbReference type="Gene3D" id="6.10.340.10">
    <property type="match status" value="1"/>
</dbReference>